<dbReference type="GO" id="GO:0000270">
    <property type="term" value="P:peptidoglycan metabolic process"/>
    <property type="evidence" value="ECO:0007669"/>
    <property type="project" value="InterPro"/>
</dbReference>
<comment type="similarity">
    <text evidence="1">Belongs to the transglycosylase Slt family.</text>
</comment>
<dbReference type="GO" id="GO:0008933">
    <property type="term" value="F:peptidoglycan lytic transglycosylase activity"/>
    <property type="evidence" value="ECO:0007669"/>
    <property type="project" value="InterPro"/>
</dbReference>
<dbReference type="CDD" id="cd16893">
    <property type="entry name" value="LT_MltC_MltE"/>
    <property type="match status" value="1"/>
</dbReference>
<dbReference type="InterPro" id="IPR023346">
    <property type="entry name" value="Lysozyme-like_dom_sf"/>
</dbReference>
<dbReference type="GO" id="GO:0016020">
    <property type="term" value="C:membrane"/>
    <property type="evidence" value="ECO:0007669"/>
    <property type="project" value="InterPro"/>
</dbReference>
<accession>A0A1E8FAB3</accession>
<dbReference type="PANTHER" id="PTHR37423">
    <property type="entry name" value="SOLUBLE LYTIC MUREIN TRANSGLYCOSYLASE-RELATED"/>
    <property type="match status" value="1"/>
</dbReference>
<organism evidence="3 4">
    <name type="scientific">Alteromonas lipolytica</name>
    <dbReference type="NCBI Taxonomy" id="1856405"/>
    <lineage>
        <taxon>Bacteria</taxon>
        <taxon>Pseudomonadati</taxon>
        <taxon>Pseudomonadota</taxon>
        <taxon>Gammaproteobacteria</taxon>
        <taxon>Alteromonadales</taxon>
        <taxon>Alteromonadaceae</taxon>
        <taxon>Alteromonas/Salinimonas group</taxon>
        <taxon>Alteromonas</taxon>
    </lineage>
</organism>
<dbReference type="PANTHER" id="PTHR37423:SF2">
    <property type="entry name" value="MEMBRANE-BOUND LYTIC MUREIN TRANSGLYCOSYLASE C"/>
    <property type="match status" value="1"/>
</dbReference>
<dbReference type="STRING" id="1856405.BFC17_00875"/>
<dbReference type="AlphaFoldDB" id="A0A1E8FAB3"/>
<proteinExistence type="inferred from homology"/>
<dbReference type="EMBL" id="MJIC01000015">
    <property type="protein sequence ID" value="OFI32862.1"/>
    <property type="molecule type" value="Genomic_DNA"/>
</dbReference>
<evidence type="ECO:0000313" key="4">
    <source>
        <dbReference type="Proteomes" id="UP000176037"/>
    </source>
</evidence>
<evidence type="ECO:0000259" key="2">
    <source>
        <dbReference type="Pfam" id="PF01464"/>
    </source>
</evidence>
<dbReference type="PROSITE" id="PS00922">
    <property type="entry name" value="TRANSGLYCOSYLASE"/>
    <property type="match status" value="1"/>
</dbReference>
<name>A0A1E8FAB3_9ALTE</name>
<protein>
    <recommendedName>
        <fullName evidence="2">Transglycosylase SLT domain-containing protein</fullName>
    </recommendedName>
</protein>
<dbReference type="InterPro" id="IPR008258">
    <property type="entry name" value="Transglycosylase_SLT_dom_1"/>
</dbReference>
<reference evidence="3 4" key="1">
    <citation type="submission" date="2016-09" db="EMBL/GenBank/DDBJ databases">
        <title>Alteromonas lipolytica, a new species isolated from sea water.</title>
        <authorList>
            <person name="Wu Y.-H."/>
            <person name="Cheng H."/>
            <person name="Xu X.-W."/>
        </authorList>
    </citation>
    <scope>NUCLEOTIDE SEQUENCE [LARGE SCALE GENOMIC DNA]</scope>
    <source>
        <strain evidence="3 4">JW12</strain>
    </source>
</reference>
<comment type="caution">
    <text evidence="3">The sequence shown here is derived from an EMBL/GenBank/DDBJ whole genome shotgun (WGS) entry which is preliminary data.</text>
</comment>
<dbReference type="Gene3D" id="1.10.530.10">
    <property type="match status" value="1"/>
</dbReference>
<dbReference type="SUPFAM" id="SSF53955">
    <property type="entry name" value="Lysozyme-like"/>
    <property type="match status" value="1"/>
</dbReference>
<feature type="domain" description="Transglycosylase SLT" evidence="2">
    <location>
        <begin position="267"/>
        <end position="390"/>
    </location>
</feature>
<sequence length="437" mass="49223">MLTALSVAFLVNVNGLPEAAAQTKLTAEQQAFKERRQKELDAFQLKRMQQFAQFKARYNAKLESFRAKLLEQWGEVDVSDEDTVVVYPEPEVKTVVDYEEKKIVVSVLHDANATLDKERVVKALEQLKSVEPEDGKGEAINILKSYAANDTFDDLDKLVNNAEIVIEQPEITEEDLEAENQAFESRQQQDAMAFDMMADKLSSPAGADKVQSKVLSQSEKSHSISINKVNRDRSRNADALKNKRITRLTIAIKPKELQDRIAEVTPYAKQYSAALEIPVPLIVAMIHTESSFNPLAVSHIPAYGLMQVVPTSAGIDVNEFLHSKREPLKKDYLFIADQNVEAGSAYLHLLNNRYLAKISNPQTRLYCAIAAYNTGVGNVTRAFTSGQTTKMSDSVAAEINAMEPQQAYELLLEKLPYEETRKYLKKVRTRMDKYRNI</sequence>
<dbReference type="Pfam" id="PF01464">
    <property type="entry name" value="SLT"/>
    <property type="match status" value="1"/>
</dbReference>
<evidence type="ECO:0000313" key="3">
    <source>
        <dbReference type="EMBL" id="OFI32862.1"/>
    </source>
</evidence>
<dbReference type="InterPro" id="IPR000189">
    <property type="entry name" value="Transglyc_AS"/>
</dbReference>
<evidence type="ECO:0000256" key="1">
    <source>
        <dbReference type="ARBA" id="ARBA00007734"/>
    </source>
</evidence>
<dbReference type="Proteomes" id="UP000176037">
    <property type="component" value="Unassembled WGS sequence"/>
</dbReference>
<keyword evidence="4" id="KW-1185">Reference proteome</keyword>
<gene>
    <name evidence="3" type="ORF">BFC17_00875</name>
</gene>